<proteinExistence type="inferred from homology"/>
<dbReference type="InterPro" id="IPR010708">
    <property type="entry name" value="5'(3')-deoxyribonucleotidase"/>
</dbReference>
<reference evidence="3" key="1">
    <citation type="journal article" date="2023" name="Int. J. Syst. Evol. Microbiol.">
        <title>Mesoterricola silvestris gen. nov., sp. nov., Mesoterricola sediminis sp. nov., Geothrix oryzae sp. nov., Geothrix edaphica sp. nov., Geothrix rubra sp. nov., and Geothrix limicola sp. nov., six novel members of Acidobacteriota isolated from soils.</title>
        <authorList>
            <person name="Itoh H."/>
            <person name="Sugisawa Y."/>
            <person name="Mise K."/>
            <person name="Xu Z."/>
            <person name="Kuniyasu M."/>
            <person name="Ushijima N."/>
            <person name="Kawano K."/>
            <person name="Kobayashi E."/>
            <person name="Shiratori Y."/>
            <person name="Masuda Y."/>
            <person name="Senoo K."/>
        </authorList>
    </citation>
    <scope>NUCLEOTIDE SEQUENCE</scope>
    <source>
        <strain evidence="3">W786</strain>
    </source>
</reference>
<comment type="similarity">
    <text evidence="1">Belongs to the 5'(3')-deoxyribonucleotidase family.</text>
</comment>
<dbReference type="Gene3D" id="3.40.50.1000">
    <property type="entry name" value="HAD superfamily/HAD-like"/>
    <property type="match status" value="1"/>
</dbReference>
<dbReference type="InterPro" id="IPR023214">
    <property type="entry name" value="HAD_sf"/>
</dbReference>
<dbReference type="SUPFAM" id="SSF56784">
    <property type="entry name" value="HAD-like"/>
    <property type="match status" value="1"/>
</dbReference>
<organism evidence="3 4">
    <name type="scientific">Mesoterricola sediminis</name>
    <dbReference type="NCBI Taxonomy" id="2927980"/>
    <lineage>
        <taxon>Bacteria</taxon>
        <taxon>Pseudomonadati</taxon>
        <taxon>Acidobacteriota</taxon>
        <taxon>Holophagae</taxon>
        <taxon>Holophagales</taxon>
        <taxon>Holophagaceae</taxon>
        <taxon>Mesoterricola</taxon>
    </lineage>
</organism>
<evidence type="ECO:0000256" key="2">
    <source>
        <dbReference type="PIRSR" id="PIRSR610708-1"/>
    </source>
</evidence>
<protein>
    <submittedName>
        <fullName evidence="3">Uncharacterized protein</fullName>
    </submittedName>
</protein>
<gene>
    <name evidence="3" type="ORF">METESE_06990</name>
</gene>
<dbReference type="InterPro" id="IPR036412">
    <property type="entry name" value="HAD-like_sf"/>
</dbReference>
<dbReference type="GO" id="GO:0008253">
    <property type="term" value="F:5'-nucleotidase activity"/>
    <property type="evidence" value="ECO:0007669"/>
    <property type="project" value="InterPro"/>
</dbReference>
<evidence type="ECO:0000256" key="1">
    <source>
        <dbReference type="ARBA" id="ARBA00009589"/>
    </source>
</evidence>
<dbReference type="PANTHER" id="PTHR16504">
    <property type="entry name" value="5'(3')-DEOXYRIBONUCLEOTIDASE"/>
    <property type="match status" value="1"/>
</dbReference>
<feature type="active site" description="Nucleophile" evidence="2">
    <location>
        <position position="10"/>
    </location>
</feature>
<evidence type="ECO:0000313" key="4">
    <source>
        <dbReference type="Proteomes" id="UP001228113"/>
    </source>
</evidence>
<accession>A0AA48KBE6</accession>
<dbReference type="AlphaFoldDB" id="A0AA48KBE6"/>
<dbReference type="RefSeq" id="WP_243329215.1">
    <property type="nucleotide sequence ID" value="NZ_AP027081.1"/>
</dbReference>
<dbReference type="EMBL" id="AP027081">
    <property type="protein sequence ID" value="BDU75741.1"/>
    <property type="molecule type" value="Genomic_DNA"/>
</dbReference>
<dbReference type="Pfam" id="PF06941">
    <property type="entry name" value="NT5C"/>
    <property type="match status" value="1"/>
</dbReference>
<feature type="active site" description="Proton donor" evidence="2">
    <location>
        <position position="12"/>
    </location>
</feature>
<name>A0AA48KBE6_9BACT</name>
<dbReference type="GO" id="GO:0009223">
    <property type="term" value="P:pyrimidine deoxyribonucleotide catabolic process"/>
    <property type="evidence" value="ECO:0007669"/>
    <property type="project" value="TreeGrafter"/>
</dbReference>
<dbReference type="PANTHER" id="PTHR16504:SF4">
    <property type="entry name" value="5'(3')-DEOXYRIBONUCLEOTIDASE"/>
    <property type="match status" value="1"/>
</dbReference>
<dbReference type="KEGG" id="msea:METESE_06990"/>
<keyword evidence="4" id="KW-1185">Reference proteome</keyword>
<sequence length="197" mass="21813">MASPPIALFDMDGTLADYHGRLRADLARIAAPGEGVGDLFGEGVPAYMEARRHVITSQAGWWLGLAPFPLGWDILHLVQDLGFRIVVLTKGPSSKPGAWTEKVQWCDRHLKGVVEGITITHDKGLVYGKVLVDDYPDYIERWLAYRPRGMAVMPAHPHNEGFSHPQVVRYDGTNLEAVRRAVLACLRRDDACEDDGA</sequence>
<dbReference type="Proteomes" id="UP001228113">
    <property type="component" value="Chromosome"/>
</dbReference>
<evidence type="ECO:0000313" key="3">
    <source>
        <dbReference type="EMBL" id="BDU75741.1"/>
    </source>
</evidence>